<dbReference type="Gene3D" id="3.40.50.2300">
    <property type="match status" value="1"/>
</dbReference>
<proteinExistence type="predicted"/>
<organism evidence="12 13">
    <name type="scientific">Saccharicrinis carchari</name>
    <dbReference type="NCBI Taxonomy" id="1168039"/>
    <lineage>
        <taxon>Bacteria</taxon>
        <taxon>Pseudomonadati</taxon>
        <taxon>Bacteroidota</taxon>
        <taxon>Bacteroidia</taxon>
        <taxon>Marinilabiliales</taxon>
        <taxon>Marinilabiliaceae</taxon>
        <taxon>Saccharicrinis</taxon>
    </lineage>
</organism>
<dbReference type="Gene3D" id="3.30.565.10">
    <property type="entry name" value="Histidine kinase-like ATPase, C-terminal domain"/>
    <property type="match status" value="1"/>
</dbReference>
<keyword evidence="8" id="KW-0812">Transmembrane</keyword>
<name>A0A521EYI6_SACCC</name>
<evidence type="ECO:0000259" key="9">
    <source>
        <dbReference type="PROSITE" id="PS01124"/>
    </source>
</evidence>
<dbReference type="Pfam" id="PF07495">
    <property type="entry name" value="Y_Y_Y"/>
    <property type="match status" value="1"/>
</dbReference>
<dbReference type="PANTHER" id="PTHR43547:SF2">
    <property type="entry name" value="HYBRID SIGNAL TRANSDUCTION HISTIDINE KINASE C"/>
    <property type="match status" value="1"/>
</dbReference>
<dbReference type="InterPro" id="IPR003594">
    <property type="entry name" value="HATPase_dom"/>
</dbReference>
<keyword evidence="12" id="KW-0808">Transferase</keyword>
<gene>
    <name evidence="12" type="ORF">SAMN06265379_11214</name>
</gene>
<evidence type="ECO:0000256" key="4">
    <source>
        <dbReference type="ARBA" id="ARBA00023015"/>
    </source>
</evidence>
<evidence type="ECO:0000259" key="11">
    <source>
        <dbReference type="PROSITE" id="PS50110"/>
    </source>
</evidence>
<dbReference type="PROSITE" id="PS50110">
    <property type="entry name" value="RESPONSE_REGULATORY"/>
    <property type="match status" value="1"/>
</dbReference>
<dbReference type="Gene3D" id="2.130.10.10">
    <property type="entry name" value="YVTN repeat-like/Quinoprotein amine dehydrogenase"/>
    <property type="match status" value="2"/>
</dbReference>
<dbReference type="GO" id="GO:0043565">
    <property type="term" value="F:sequence-specific DNA binding"/>
    <property type="evidence" value="ECO:0007669"/>
    <property type="project" value="InterPro"/>
</dbReference>
<accession>A0A521EYI6</accession>
<dbReference type="Proteomes" id="UP000319040">
    <property type="component" value="Unassembled WGS sequence"/>
</dbReference>
<evidence type="ECO:0000256" key="6">
    <source>
        <dbReference type="ARBA" id="ARBA00023163"/>
    </source>
</evidence>
<dbReference type="CDD" id="cd17574">
    <property type="entry name" value="REC_OmpR"/>
    <property type="match status" value="1"/>
</dbReference>
<dbReference type="FunFam" id="2.60.40.10:FF:000791">
    <property type="entry name" value="Two-component system sensor histidine kinase/response regulator"/>
    <property type="match status" value="1"/>
</dbReference>
<dbReference type="InterPro" id="IPR011123">
    <property type="entry name" value="Y_Y_Y"/>
</dbReference>
<keyword evidence="8" id="KW-0472">Membrane</keyword>
<dbReference type="Gene3D" id="1.10.287.130">
    <property type="match status" value="1"/>
</dbReference>
<evidence type="ECO:0000256" key="1">
    <source>
        <dbReference type="ARBA" id="ARBA00000085"/>
    </source>
</evidence>
<dbReference type="SMART" id="SM00388">
    <property type="entry name" value="HisKA"/>
    <property type="match status" value="1"/>
</dbReference>
<dbReference type="InterPro" id="IPR009057">
    <property type="entry name" value="Homeodomain-like_sf"/>
</dbReference>
<feature type="domain" description="Histidine kinase" evidence="10">
    <location>
        <begin position="866"/>
        <end position="1086"/>
    </location>
</feature>
<dbReference type="InterPro" id="IPR011110">
    <property type="entry name" value="Reg_prop"/>
</dbReference>
<dbReference type="Pfam" id="PF00512">
    <property type="entry name" value="HisKA"/>
    <property type="match status" value="1"/>
</dbReference>
<keyword evidence="12" id="KW-0418">Kinase</keyword>
<dbReference type="SMART" id="SM00342">
    <property type="entry name" value="HTH_ARAC"/>
    <property type="match status" value="1"/>
</dbReference>
<dbReference type="InterPro" id="IPR036097">
    <property type="entry name" value="HisK_dim/P_sf"/>
</dbReference>
<keyword evidence="4" id="KW-0805">Transcription regulation</keyword>
<evidence type="ECO:0000256" key="2">
    <source>
        <dbReference type="ARBA" id="ARBA00012438"/>
    </source>
</evidence>
<feature type="transmembrane region" description="Helical" evidence="8">
    <location>
        <begin position="809"/>
        <end position="830"/>
    </location>
</feature>
<dbReference type="Pfam" id="PF12833">
    <property type="entry name" value="HTH_18"/>
    <property type="match status" value="1"/>
</dbReference>
<dbReference type="SUPFAM" id="SSF47384">
    <property type="entry name" value="Homodimeric domain of signal transducing histidine kinase"/>
    <property type="match status" value="1"/>
</dbReference>
<keyword evidence="5" id="KW-0238">DNA-binding</keyword>
<dbReference type="InterPro" id="IPR015943">
    <property type="entry name" value="WD40/YVTN_repeat-like_dom_sf"/>
</dbReference>
<feature type="domain" description="HTH araC/xylS-type" evidence="9">
    <location>
        <begin position="1288"/>
        <end position="1387"/>
    </location>
</feature>
<dbReference type="GO" id="GO:0003700">
    <property type="term" value="F:DNA-binding transcription factor activity"/>
    <property type="evidence" value="ECO:0007669"/>
    <property type="project" value="InterPro"/>
</dbReference>
<dbReference type="InterPro" id="IPR001789">
    <property type="entry name" value="Sig_transdc_resp-reg_receiver"/>
</dbReference>
<dbReference type="InterPro" id="IPR036890">
    <property type="entry name" value="HATPase_C_sf"/>
</dbReference>
<evidence type="ECO:0000256" key="3">
    <source>
        <dbReference type="ARBA" id="ARBA00022553"/>
    </source>
</evidence>
<dbReference type="PROSITE" id="PS50109">
    <property type="entry name" value="HIS_KIN"/>
    <property type="match status" value="1"/>
</dbReference>
<evidence type="ECO:0000256" key="8">
    <source>
        <dbReference type="SAM" id="Phobius"/>
    </source>
</evidence>
<feature type="modified residue" description="4-aspartylphosphate" evidence="7">
    <location>
        <position position="1187"/>
    </location>
</feature>
<dbReference type="InterPro" id="IPR003661">
    <property type="entry name" value="HisK_dim/P_dom"/>
</dbReference>
<dbReference type="CDD" id="cd00082">
    <property type="entry name" value="HisKA"/>
    <property type="match status" value="1"/>
</dbReference>
<dbReference type="InterPro" id="IPR018062">
    <property type="entry name" value="HTH_AraC-typ_CS"/>
</dbReference>
<dbReference type="SUPFAM" id="SSF46689">
    <property type="entry name" value="Homeodomain-like"/>
    <property type="match status" value="1"/>
</dbReference>
<dbReference type="InterPro" id="IPR018060">
    <property type="entry name" value="HTH_AraC"/>
</dbReference>
<dbReference type="Gene3D" id="2.60.40.10">
    <property type="entry name" value="Immunoglobulins"/>
    <property type="match status" value="1"/>
</dbReference>
<keyword evidence="13" id="KW-1185">Reference proteome</keyword>
<dbReference type="SMART" id="SM00387">
    <property type="entry name" value="HATPase_c"/>
    <property type="match status" value="1"/>
</dbReference>
<dbReference type="PANTHER" id="PTHR43547">
    <property type="entry name" value="TWO-COMPONENT HISTIDINE KINASE"/>
    <property type="match status" value="1"/>
</dbReference>
<dbReference type="PROSITE" id="PS00041">
    <property type="entry name" value="HTH_ARAC_FAMILY_1"/>
    <property type="match status" value="1"/>
</dbReference>
<dbReference type="SUPFAM" id="SSF55874">
    <property type="entry name" value="ATPase domain of HSP90 chaperone/DNA topoisomerase II/histidine kinase"/>
    <property type="match status" value="1"/>
</dbReference>
<feature type="domain" description="Response regulatory" evidence="11">
    <location>
        <begin position="1139"/>
        <end position="1254"/>
    </location>
</feature>
<dbReference type="SMART" id="SM00448">
    <property type="entry name" value="REC"/>
    <property type="match status" value="1"/>
</dbReference>
<dbReference type="SUPFAM" id="SSF52172">
    <property type="entry name" value="CheY-like"/>
    <property type="match status" value="1"/>
</dbReference>
<keyword evidence="8" id="KW-1133">Transmembrane helix</keyword>
<dbReference type="PROSITE" id="PS01124">
    <property type="entry name" value="HTH_ARAC_FAMILY_2"/>
    <property type="match status" value="1"/>
</dbReference>
<evidence type="ECO:0000259" key="10">
    <source>
        <dbReference type="PROSITE" id="PS50109"/>
    </source>
</evidence>
<keyword evidence="3 7" id="KW-0597">Phosphoprotein</keyword>
<evidence type="ECO:0000313" key="12">
    <source>
        <dbReference type="EMBL" id="SMO88955.1"/>
    </source>
</evidence>
<dbReference type="GO" id="GO:0000155">
    <property type="term" value="F:phosphorelay sensor kinase activity"/>
    <property type="evidence" value="ECO:0007669"/>
    <property type="project" value="InterPro"/>
</dbReference>
<reference evidence="12 13" key="1">
    <citation type="submission" date="2017-05" db="EMBL/GenBank/DDBJ databases">
        <authorList>
            <person name="Varghese N."/>
            <person name="Submissions S."/>
        </authorList>
    </citation>
    <scope>NUCLEOTIDE SEQUENCE [LARGE SCALE GENOMIC DNA]</scope>
    <source>
        <strain evidence="12 13">DSM 27040</strain>
    </source>
</reference>
<comment type="catalytic activity">
    <reaction evidence="1">
        <text>ATP + protein L-histidine = ADP + protein N-phospho-L-histidine.</text>
        <dbReference type="EC" id="2.7.13.3"/>
    </reaction>
</comment>
<dbReference type="Gene3D" id="1.10.10.60">
    <property type="entry name" value="Homeodomain-like"/>
    <property type="match status" value="1"/>
</dbReference>
<dbReference type="InterPro" id="IPR005467">
    <property type="entry name" value="His_kinase_dom"/>
</dbReference>
<sequence length="1388" mass="158171">MRRISSHSVLIVSLIVFFSFSKMSLLGSGLIWQSLRITNEMGLSNSAVNNIYQDSRGFMWFGTWDGLNRYDSKSIKTYVPDIFDKNAISNNIIRRIIEDKHNNLWIVTEQGLNRYSYDFDNFTCWFTELAAHRVKEQSLKARIAYDGNIWVNAFGVGIFKFSTDQDNFIPIEFPTLGEQTVRSIDLFLPLQDNLFILSQDSLIVMDSHSLQVLNRIHLLTHYPNLNLSTAEERWLFEFEEIPYLALSQRKGGLFFINLSNWEVTSIHPQDPAFVVTTIETSGDKDFLWVGTDDGNIFKVRPNDHFTTQSVINQIPELADKKVKIWSILETADDLLWIGTDGEGVFRSHLMPKPFYQIGRGEAKTRQLNHQIVRSIYEDKKGGLWVGTRGNGLNLIPYKDGETKYFNTSNGLTNNAVLSLQEDGFGNLWIGHDGFGIDVLDMETGEFFHFPSELKGGEDLEFGSVYAICIDAFDQIWLGTSGYGILGLNIKKEEGEFVLINHMHIKGGSMDDPLQSNVVYAIVEEKPNILWLGTRGAGIYRLNTITGQMENYTLDTIEKPGLSDNDILSLHIGRNNNLWVGSSGGLNKVDINYLPYSFEYYTIKDGLPNNSVHGILQDKKGNLWISTNNGLSKFFVSEEKFLNFNSADGLQSNEFSDGAARIGQKTGKFYFGGINGLDWFYPENIQISEKAPELIFTNFILYNKKVLPSDSTAILNKNIDELDEIVLKYDQNFFTVEFTTLNYINPDKSLFEYKLENFNPDWVSVENQREANFTNVPPGEYKLFVRATNEDGVWSKEARFISIIVKPPFWMTWPAYSIYTFLIVILVYIVFKYQNKRIKVKHQIAFEKLQHQKEIELNQYKLKFFTNLAHEFGTPLTLIFASAASLLNPNKKPKEASALTKTIYQNSRRMQRLVQELLEFRKVDTGREKLEPRPVEIIGVMNNIVDVFSHFARENGIELSFEPELDELHCLLDSQKLDKIMLNLLSNSIKNTPEGGSVALRLKLIGETIFIEVEDTGVGIAPNIAANIFDSYYQQAPDLKRSTKTFRGIGIGLAYTKSLVELHGGNISVKSKLEQGSTFTVAIPFQAVEPDMSIAAQSSSLIGRNQLLSNISEKLTEYSEGDESLSSLKADLWTTPKKYKVLVAEDDPELSNLLYKMLSEQYDVYLVQNGKQALEVINEKRVDVIVSDVMMPEMDGLTLCKTIKADVLTSHIPVILLTVRSQIEDEIEGLEMGADAYIPKPFHPKHLFVRVERLLKSREQVLEYFRTNFGTPTYDLKQDYSSRDKELLKKCVAFVEANYADENIDADKMASDLAMSKAQLYRKVKALTGFTPHGLIKDYRLKQARQLISEGKHSISDIIFMTGFNNRTYFYRSYKELFGETPSKFNKMV</sequence>
<keyword evidence="6" id="KW-0804">Transcription</keyword>
<evidence type="ECO:0000256" key="5">
    <source>
        <dbReference type="ARBA" id="ARBA00023125"/>
    </source>
</evidence>
<dbReference type="EMBL" id="FXTB01000012">
    <property type="protein sequence ID" value="SMO88955.1"/>
    <property type="molecule type" value="Genomic_DNA"/>
</dbReference>
<dbReference type="Pfam" id="PF00072">
    <property type="entry name" value="Response_reg"/>
    <property type="match status" value="1"/>
</dbReference>
<evidence type="ECO:0000313" key="13">
    <source>
        <dbReference type="Proteomes" id="UP000319040"/>
    </source>
</evidence>
<dbReference type="InterPro" id="IPR004358">
    <property type="entry name" value="Sig_transdc_His_kin-like_C"/>
</dbReference>
<evidence type="ECO:0000256" key="7">
    <source>
        <dbReference type="PROSITE-ProRule" id="PRU00169"/>
    </source>
</evidence>
<dbReference type="Pfam" id="PF02518">
    <property type="entry name" value="HATPase_c"/>
    <property type="match status" value="1"/>
</dbReference>
<dbReference type="InterPro" id="IPR011006">
    <property type="entry name" value="CheY-like_superfamily"/>
</dbReference>
<dbReference type="PRINTS" id="PR00344">
    <property type="entry name" value="BCTRLSENSOR"/>
</dbReference>
<dbReference type="Pfam" id="PF07494">
    <property type="entry name" value="Reg_prop"/>
    <property type="match status" value="4"/>
</dbReference>
<dbReference type="EC" id="2.7.13.3" evidence="2"/>
<protein>
    <recommendedName>
        <fullName evidence="2">histidine kinase</fullName>
        <ecNumber evidence="2">2.7.13.3</ecNumber>
    </recommendedName>
</protein>
<dbReference type="InterPro" id="IPR013783">
    <property type="entry name" value="Ig-like_fold"/>
</dbReference>
<dbReference type="SUPFAM" id="SSF63829">
    <property type="entry name" value="Calcium-dependent phosphotriesterase"/>
    <property type="match status" value="3"/>
</dbReference>